<accession>A0A4P6UZT5</accession>
<proteinExistence type="inferred from homology"/>
<keyword evidence="3 6" id="KW-0812">Transmembrane</keyword>
<dbReference type="GeneID" id="90766471"/>
<evidence type="ECO:0000256" key="3">
    <source>
        <dbReference type="ARBA" id="ARBA00022692"/>
    </source>
</evidence>
<evidence type="ECO:0000256" key="4">
    <source>
        <dbReference type="ARBA" id="ARBA00022989"/>
    </source>
</evidence>
<dbReference type="PANTHER" id="PTHR12677">
    <property type="entry name" value="GOLGI APPARATUS MEMBRANE PROTEIN TVP38-RELATED"/>
    <property type="match status" value="1"/>
</dbReference>
<evidence type="ECO:0000313" key="9">
    <source>
        <dbReference type="Proteomes" id="UP000293719"/>
    </source>
</evidence>
<evidence type="ECO:0000256" key="1">
    <source>
        <dbReference type="ARBA" id="ARBA00004651"/>
    </source>
</evidence>
<feature type="transmembrane region" description="Helical" evidence="6">
    <location>
        <begin position="28"/>
        <end position="50"/>
    </location>
</feature>
<keyword evidence="9" id="KW-1185">Reference proteome</keyword>
<evidence type="ECO:0000256" key="6">
    <source>
        <dbReference type="RuleBase" id="RU366058"/>
    </source>
</evidence>
<keyword evidence="2 6" id="KW-1003">Cell membrane</keyword>
<dbReference type="Proteomes" id="UP000293719">
    <property type="component" value="Chromosome"/>
</dbReference>
<name>A0A4P6UZT5_9HYPH</name>
<comment type="subcellular location">
    <subcellularLocation>
        <location evidence="1 6">Cell membrane</location>
        <topology evidence="1 6">Multi-pass membrane protein</topology>
    </subcellularLocation>
</comment>
<feature type="transmembrane region" description="Helical" evidence="6">
    <location>
        <begin position="101"/>
        <end position="127"/>
    </location>
</feature>
<dbReference type="InterPro" id="IPR032816">
    <property type="entry name" value="VTT_dom"/>
</dbReference>
<dbReference type="InterPro" id="IPR015414">
    <property type="entry name" value="TMEM64"/>
</dbReference>
<feature type="transmembrane region" description="Helical" evidence="6">
    <location>
        <begin position="233"/>
        <end position="250"/>
    </location>
</feature>
<protein>
    <recommendedName>
        <fullName evidence="6">TVP38/TMEM64 family membrane protein</fullName>
    </recommendedName>
</protein>
<dbReference type="Pfam" id="PF09335">
    <property type="entry name" value="VTT_dom"/>
    <property type="match status" value="1"/>
</dbReference>
<dbReference type="AlphaFoldDB" id="A0A4P6UZT5"/>
<feature type="transmembrane region" description="Helical" evidence="6">
    <location>
        <begin position="155"/>
        <end position="180"/>
    </location>
</feature>
<dbReference type="PANTHER" id="PTHR12677:SF59">
    <property type="entry name" value="GOLGI APPARATUS MEMBRANE PROTEIN TVP38-RELATED"/>
    <property type="match status" value="1"/>
</dbReference>
<dbReference type="KEGG" id="rpod:E0E05_04110"/>
<feature type="domain" description="VTT" evidence="7">
    <location>
        <begin position="92"/>
        <end position="207"/>
    </location>
</feature>
<evidence type="ECO:0000313" key="8">
    <source>
        <dbReference type="EMBL" id="QBK29854.1"/>
    </source>
</evidence>
<gene>
    <name evidence="8" type="ORF">E0E05_04110</name>
</gene>
<sequence length="262" mass="27994">MTDTSTTTMTKDAEMPRNGGLAAKARRFAPLIVIAAGLTFAYLMGWQRFFTLEFLAESRDSLTAFVDANFWLSTLGFTALYAVAVAFSFPAASILTIFAGFLFGWLTATVVVAVGATAGATAIFMVARSAFGESLRDRVGRGRVKKLAEGFEEDAFSYLLVLRIAPIFPFFIMNVAPALFNVPVRTYVIATFFGILPGVIAYSWLGQGIGSVLDAAEAAGTSATVGDLITTEITLAFVALAIVAAVPVAIKKWRRRNAAPES</sequence>
<dbReference type="EMBL" id="CP036532">
    <property type="protein sequence ID" value="QBK29854.1"/>
    <property type="molecule type" value="Genomic_DNA"/>
</dbReference>
<reference evidence="8 9" key="1">
    <citation type="journal article" date="2017" name="Int. J. Syst. Evol. Microbiol.">
        <title>Roseitalea porphyridii gen. nov., sp. nov., isolated from a red alga, and reclassification of Hoeflea suaedae Chung et al. 2013 as Pseudohoeflea suaedae gen. nov., comb. nov.</title>
        <authorList>
            <person name="Hyeon J.W."/>
            <person name="Jeong S.E."/>
            <person name="Baek K."/>
            <person name="Jeon C.O."/>
        </authorList>
    </citation>
    <scope>NUCLEOTIDE SEQUENCE [LARGE SCALE GENOMIC DNA]</scope>
    <source>
        <strain evidence="8 9">MA7-20</strain>
    </source>
</reference>
<feature type="transmembrane region" description="Helical" evidence="6">
    <location>
        <begin position="187"/>
        <end position="205"/>
    </location>
</feature>
<dbReference type="GO" id="GO:0005886">
    <property type="term" value="C:plasma membrane"/>
    <property type="evidence" value="ECO:0007669"/>
    <property type="project" value="UniProtKB-SubCell"/>
</dbReference>
<evidence type="ECO:0000256" key="2">
    <source>
        <dbReference type="ARBA" id="ARBA00022475"/>
    </source>
</evidence>
<dbReference type="OrthoDB" id="9779114at2"/>
<keyword evidence="5 6" id="KW-0472">Membrane</keyword>
<dbReference type="RefSeq" id="WP_131615565.1">
    <property type="nucleotide sequence ID" value="NZ_CP036532.1"/>
</dbReference>
<evidence type="ECO:0000259" key="7">
    <source>
        <dbReference type="Pfam" id="PF09335"/>
    </source>
</evidence>
<organism evidence="8 9">
    <name type="scientific">Roseitalea porphyridii</name>
    <dbReference type="NCBI Taxonomy" id="1852022"/>
    <lineage>
        <taxon>Bacteria</taxon>
        <taxon>Pseudomonadati</taxon>
        <taxon>Pseudomonadota</taxon>
        <taxon>Alphaproteobacteria</taxon>
        <taxon>Hyphomicrobiales</taxon>
        <taxon>Ahrensiaceae</taxon>
        <taxon>Roseitalea</taxon>
    </lineage>
</organism>
<feature type="transmembrane region" description="Helical" evidence="6">
    <location>
        <begin position="70"/>
        <end position="89"/>
    </location>
</feature>
<evidence type="ECO:0000256" key="5">
    <source>
        <dbReference type="ARBA" id="ARBA00023136"/>
    </source>
</evidence>
<keyword evidence="4 6" id="KW-1133">Transmembrane helix</keyword>
<comment type="similarity">
    <text evidence="6">Belongs to the TVP38/TMEM64 family.</text>
</comment>